<dbReference type="RefSeq" id="WP_161050089.1">
    <property type="nucleotide sequence ID" value="NZ_WWCR01000009.1"/>
</dbReference>
<proteinExistence type="predicted"/>
<evidence type="ECO:0000313" key="3">
    <source>
        <dbReference type="EMBL" id="MYM72680.1"/>
    </source>
</evidence>
<reference evidence="3 4" key="1">
    <citation type="submission" date="2019-12" db="EMBL/GenBank/DDBJ databases">
        <title>Novel species isolated from a subtropical stream in China.</title>
        <authorList>
            <person name="Lu H."/>
        </authorList>
    </citation>
    <scope>NUCLEOTIDE SEQUENCE [LARGE SCALE GENOMIC DNA]</scope>
    <source>
        <strain evidence="3 4">FT134W</strain>
    </source>
</reference>
<dbReference type="Proteomes" id="UP000469734">
    <property type="component" value="Unassembled WGS sequence"/>
</dbReference>
<organism evidence="3 4">
    <name type="scientific">Duganella margarita</name>
    <dbReference type="NCBI Taxonomy" id="2692170"/>
    <lineage>
        <taxon>Bacteria</taxon>
        <taxon>Pseudomonadati</taxon>
        <taxon>Pseudomonadota</taxon>
        <taxon>Betaproteobacteria</taxon>
        <taxon>Burkholderiales</taxon>
        <taxon>Oxalobacteraceae</taxon>
        <taxon>Telluria group</taxon>
        <taxon>Duganella</taxon>
    </lineage>
</organism>
<protein>
    <submittedName>
        <fullName evidence="3">Uncharacterized protein</fullName>
    </submittedName>
</protein>
<accession>A0A7X4H0K2</accession>
<evidence type="ECO:0000313" key="4">
    <source>
        <dbReference type="Proteomes" id="UP000469734"/>
    </source>
</evidence>
<comment type="caution">
    <text evidence="3">The sequence shown here is derived from an EMBL/GenBank/DDBJ whole genome shotgun (WGS) entry which is preliminary data.</text>
</comment>
<name>A0A7X4H0K2_9BURK</name>
<feature type="region of interest" description="Disordered" evidence="1">
    <location>
        <begin position="146"/>
        <end position="171"/>
    </location>
</feature>
<keyword evidence="2" id="KW-0732">Signal</keyword>
<sequence length="171" mass="18518">MKAAILCLVTLTAAQPSCAAPDVANYLAVRDWTAYDSKAKFTMPAQDIAPVMYYSKGSKVPSCGLLSGPASGPKFIDILASEPGEQYPHCPSINDAAAFKLAGKDYLVFEYTDQDSRNETYEQFFYVYKNSAGDYVADERLNEQVGAAASPGKTRKASEGIGLARKHALER</sequence>
<dbReference type="EMBL" id="WWCR01000009">
    <property type="protein sequence ID" value="MYM72680.1"/>
    <property type="molecule type" value="Genomic_DNA"/>
</dbReference>
<evidence type="ECO:0000256" key="1">
    <source>
        <dbReference type="SAM" id="MobiDB-lite"/>
    </source>
</evidence>
<dbReference type="AlphaFoldDB" id="A0A7X4H0K2"/>
<evidence type="ECO:0000256" key="2">
    <source>
        <dbReference type="SAM" id="SignalP"/>
    </source>
</evidence>
<feature type="signal peptide" evidence="2">
    <location>
        <begin position="1"/>
        <end position="19"/>
    </location>
</feature>
<gene>
    <name evidence="3" type="ORF">GTP56_10770</name>
</gene>
<feature type="chain" id="PRO_5031021175" evidence="2">
    <location>
        <begin position="20"/>
        <end position="171"/>
    </location>
</feature>